<evidence type="ECO:0000256" key="1">
    <source>
        <dbReference type="ARBA" id="ARBA00023015"/>
    </source>
</evidence>
<dbReference type="InterPro" id="IPR014710">
    <property type="entry name" value="RmlC-like_jellyroll"/>
</dbReference>
<reference evidence="6 7" key="1">
    <citation type="submission" date="2018-12" db="EMBL/GenBank/DDBJ databases">
        <authorList>
            <person name="Sun L."/>
            <person name="Chen Z."/>
        </authorList>
    </citation>
    <scope>NUCLEOTIDE SEQUENCE [LARGE SCALE GENOMIC DNA]</scope>
    <source>
        <strain evidence="6 7">3-5-3</strain>
    </source>
</reference>
<dbReference type="InterPro" id="IPR037923">
    <property type="entry name" value="HTH-like"/>
</dbReference>
<keyword evidence="7" id="KW-1185">Reference proteome</keyword>
<name>A0A3S1D552_9BACL</name>
<dbReference type="SMART" id="SM00342">
    <property type="entry name" value="HTH_ARAC"/>
    <property type="match status" value="1"/>
</dbReference>
<evidence type="ECO:0000259" key="5">
    <source>
        <dbReference type="PROSITE" id="PS01124"/>
    </source>
</evidence>
<evidence type="ECO:0000256" key="3">
    <source>
        <dbReference type="ARBA" id="ARBA00023159"/>
    </source>
</evidence>
<dbReference type="RefSeq" id="WP_127199464.1">
    <property type="nucleotide sequence ID" value="NZ_RZNX01000004.1"/>
</dbReference>
<evidence type="ECO:0000256" key="2">
    <source>
        <dbReference type="ARBA" id="ARBA00023125"/>
    </source>
</evidence>
<evidence type="ECO:0000313" key="7">
    <source>
        <dbReference type="Proteomes" id="UP000272464"/>
    </source>
</evidence>
<dbReference type="Gene3D" id="2.60.120.10">
    <property type="entry name" value="Jelly Rolls"/>
    <property type="match status" value="1"/>
</dbReference>
<dbReference type="GO" id="GO:0003700">
    <property type="term" value="F:DNA-binding transcription factor activity"/>
    <property type="evidence" value="ECO:0007669"/>
    <property type="project" value="InterPro"/>
</dbReference>
<protein>
    <submittedName>
        <fullName evidence="6">AraC family transcriptional regulator</fullName>
    </submittedName>
</protein>
<dbReference type="PROSITE" id="PS00041">
    <property type="entry name" value="HTH_ARAC_FAMILY_1"/>
    <property type="match status" value="1"/>
</dbReference>
<organism evidence="6 7">
    <name type="scientific">Paenibacillus zeisoli</name>
    <dbReference type="NCBI Taxonomy" id="2496267"/>
    <lineage>
        <taxon>Bacteria</taxon>
        <taxon>Bacillati</taxon>
        <taxon>Bacillota</taxon>
        <taxon>Bacilli</taxon>
        <taxon>Bacillales</taxon>
        <taxon>Paenibacillaceae</taxon>
        <taxon>Paenibacillus</taxon>
    </lineage>
</organism>
<dbReference type="Gene3D" id="1.10.10.60">
    <property type="entry name" value="Homeodomain-like"/>
    <property type="match status" value="2"/>
</dbReference>
<dbReference type="SUPFAM" id="SSF51215">
    <property type="entry name" value="Regulatory protein AraC"/>
    <property type="match status" value="1"/>
</dbReference>
<keyword evidence="1" id="KW-0805">Transcription regulation</keyword>
<evidence type="ECO:0000256" key="4">
    <source>
        <dbReference type="ARBA" id="ARBA00023163"/>
    </source>
</evidence>
<dbReference type="SUPFAM" id="SSF46689">
    <property type="entry name" value="Homeodomain-like"/>
    <property type="match status" value="1"/>
</dbReference>
<dbReference type="GO" id="GO:0043565">
    <property type="term" value="F:sequence-specific DNA binding"/>
    <property type="evidence" value="ECO:0007669"/>
    <property type="project" value="InterPro"/>
</dbReference>
<dbReference type="Pfam" id="PF12833">
    <property type="entry name" value="HTH_18"/>
    <property type="match status" value="1"/>
</dbReference>
<dbReference type="Proteomes" id="UP000272464">
    <property type="component" value="Unassembled WGS sequence"/>
</dbReference>
<dbReference type="PANTHER" id="PTHR46796">
    <property type="entry name" value="HTH-TYPE TRANSCRIPTIONAL ACTIVATOR RHAS-RELATED"/>
    <property type="match status" value="1"/>
</dbReference>
<dbReference type="InterPro" id="IPR003313">
    <property type="entry name" value="AraC-bd"/>
</dbReference>
<dbReference type="AlphaFoldDB" id="A0A3S1D552"/>
<dbReference type="InterPro" id="IPR018062">
    <property type="entry name" value="HTH_AraC-typ_CS"/>
</dbReference>
<keyword evidence="2" id="KW-0238">DNA-binding</keyword>
<evidence type="ECO:0000313" key="6">
    <source>
        <dbReference type="EMBL" id="RUT30532.1"/>
    </source>
</evidence>
<dbReference type="InterPro" id="IPR050204">
    <property type="entry name" value="AraC_XylS_family_regulators"/>
</dbReference>
<dbReference type="EMBL" id="RZNX01000004">
    <property type="protein sequence ID" value="RUT30532.1"/>
    <property type="molecule type" value="Genomic_DNA"/>
</dbReference>
<dbReference type="PROSITE" id="PS01124">
    <property type="entry name" value="HTH_ARAC_FAMILY_2"/>
    <property type="match status" value="1"/>
</dbReference>
<keyword evidence="4" id="KW-0804">Transcription</keyword>
<dbReference type="OrthoDB" id="1975977at2"/>
<dbReference type="InterPro" id="IPR009057">
    <property type="entry name" value="Homeodomain-like_sf"/>
</dbReference>
<sequence length="297" mass="33584">MDARSEFEIKEVMLPDMESTFRIFAAHWRKVTPEWTYPQHTHPLFEINLLLEGKQEMVINGKSYVQNPGDIMLLKPEDAHESRNAGAGVMTYYCIHFDSDERALRELLLQGEQRCYSQGSPLALAIRPSLDKLISLALHEDEWKLQTKMMTLSAVFELFGAITGCLSEQTGPSLANTRASRIAETIAASLERVVLERAEGKLQMDEDSGETVQSVIMGLGYSASACARMFQGVYGISPRQYLSQLKLKKAKLLLMQPELSVERVSRLLGYGDIAHFSRQFKRWTGEPPGKFRARNHI</sequence>
<comment type="caution">
    <text evidence="6">The sequence shown here is derived from an EMBL/GenBank/DDBJ whole genome shotgun (WGS) entry which is preliminary data.</text>
</comment>
<accession>A0A3S1D552</accession>
<proteinExistence type="predicted"/>
<dbReference type="PANTHER" id="PTHR46796:SF12">
    <property type="entry name" value="HTH-TYPE DNA-BINDING TRANSCRIPTIONAL ACTIVATOR EUTR"/>
    <property type="match status" value="1"/>
</dbReference>
<keyword evidence="3" id="KW-0010">Activator</keyword>
<gene>
    <name evidence="6" type="ORF">EJP77_11920</name>
</gene>
<feature type="domain" description="HTH araC/xylS-type" evidence="5">
    <location>
        <begin position="196"/>
        <end position="294"/>
    </location>
</feature>
<dbReference type="InterPro" id="IPR018060">
    <property type="entry name" value="HTH_AraC"/>
</dbReference>
<dbReference type="Pfam" id="PF02311">
    <property type="entry name" value="AraC_binding"/>
    <property type="match status" value="1"/>
</dbReference>